<gene>
    <name evidence="3" type="ORF">Rcae01_05224</name>
</gene>
<feature type="compositionally biased region" description="Low complexity" evidence="1">
    <location>
        <begin position="98"/>
        <end position="109"/>
    </location>
</feature>
<keyword evidence="2" id="KW-1133">Transmembrane helix</keyword>
<comment type="caution">
    <text evidence="3">The sequence shown here is derived from an EMBL/GenBank/DDBJ whole genome shotgun (WGS) entry which is preliminary data.</text>
</comment>
<name>A0ABP9VYD1_9BACT</name>
<reference evidence="3 4" key="1">
    <citation type="submission" date="2024-02" db="EMBL/GenBank/DDBJ databases">
        <title>Rhodopirellula caenicola NBRC 110016.</title>
        <authorList>
            <person name="Ichikawa N."/>
            <person name="Katano-Makiyama Y."/>
            <person name="Hidaka K."/>
        </authorList>
    </citation>
    <scope>NUCLEOTIDE SEQUENCE [LARGE SCALE GENOMIC DNA]</scope>
    <source>
        <strain evidence="3 4">NBRC 110016</strain>
    </source>
</reference>
<evidence type="ECO:0000256" key="1">
    <source>
        <dbReference type="SAM" id="MobiDB-lite"/>
    </source>
</evidence>
<keyword evidence="4" id="KW-1185">Reference proteome</keyword>
<feature type="compositionally biased region" description="Low complexity" evidence="1">
    <location>
        <begin position="357"/>
        <end position="377"/>
    </location>
</feature>
<accession>A0ABP9VYD1</accession>
<evidence type="ECO:0000313" key="4">
    <source>
        <dbReference type="Proteomes" id="UP001416858"/>
    </source>
</evidence>
<dbReference type="EMBL" id="BAABRO010000016">
    <property type="protein sequence ID" value="GAA5509721.1"/>
    <property type="molecule type" value="Genomic_DNA"/>
</dbReference>
<evidence type="ECO:0000313" key="3">
    <source>
        <dbReference type="EMBL" id="GAA5509721.1"/>
    </source>
</evidence>
<dbReference type="Proteomes" id="UP001416858">
    <property type="component" value="Unassembled WGS sequence"/>
</dbReference>
<feature type="compositionally biased region" description="Polar residues" evidence="1">
    <location>
        <begin position="252"/>
        <end position="270"/>
    </location>
</feature>
<keyword evidence="2" id="KW-0812">Transmembrane</keyword>
<dbReference type="RefSeq" id="WP_345687024.1">
    <property type="nucleotide sequence ID" value="NZ_BAABRO010000016.1"/>
</dbReference>
<evidence type="ECO:0000256" key="2">
    <source>
        <dbReference type="SAM" id="Phobius"/>
    </source>
</evidence>
<feature type="region of interest" description="Disordered" evidence="1">
    <location>
        <begin position="98"/>
        <end position="149"/>
    </location>
</feature>
<feature type="compositionally biased region" description="Basic and acidic residues" evidence="1">
    <location>
        <begin position="286"/>
        <end position="301"/>
    </location>
</feature>
<feature type="compositionally biased region" description="Polar residues" evidence="1">
    <location>
        <begin position="314"/>
        <end position="326"/>
    </location>
</feature>
<feature type="region of interest" description="Disordered" evidence="1">
    <location>
        <begin position="252"/>
        <end position="382"/>
    </location>
</feature>
<feature type="transmembrane region" description="Helical" evidence="2">
    <location>
        <begin position="208"/>
        <end position="233"/>
    </location>
</feature>
<sequence>MSATEISDLLPVAAGTKNPHPYQVFGLTGGEQDSQVIVVAIKKTIQKLQNAKADADPAVWKRAAKWVQQSREILLDPAKKKALDARFGVIDFADTGSPPSVGSPVAAPAAVPPPPGASSNPDPLAGLLPKTDPLAAVLPPGNPLAPQTPAVPPAPVAAVPGSPMAAAETPAAAAPQIPTFADPSGPASAAAPIAIKKKKPAKRRRKSIAGWFVFIGCAAAILAMLGALVWVVMAKPGTIAITAKDGSFTLSTTPAGAGGQSTSPSGQRVTSRPADPIMGSLGPNRGNDEDRRAENDSRRAPLNEGLNPDDWPSDTEQGPDSMQPATMQPEPAQPTPSQPDPMTTEPAEAGPAEMTDSDSSSDPAAAPSSPSTDDAPAMTPPSDTISEAMIAEAETLITKARTAIKTADWNQLRAVHDAAAETPLSSEQKPRAEPLFETADLATYYRGAIQRGVATLQTGSDFELTEALRVIVVEKGPDRLVIRFNATIKEYTFDELPPRLADKLASFALNPGDPTAIAAQAVYQAIAPKSTDLHRQDAIKTLENFTGEVEGANPKRIAAALRDVLKP</sequence>
<proteinExistence type="predicted"/>
<protein>
    <submittedName>
        <fullName evidence="3">Uncharacterized protein</fullName>
    </submittedName>
</protein>
<keyword evidence="2" id="KW-0472">Membrane</keyword>
<organism evidence="3 4">
    <name type="scientific">Novipirellula caenicola</name>
    <dbReference type="NCBI Taxonomy" id="1536901"/>
    <lineage>
        <taxon>Bacteria</taxon>
        <taxon>Pseudomonadati</taxon>
        <taxon>Planctomycetota</taxon>
        <taxon>Planctomycetia</taxon>
        <taxon>Pirellulales</taxon>
        <taxon>Pirellulaceae</taxon>
        <taxon>Novipirellula</taxon>
    </lineage>
</organism>